<sequence length="365" mass="40374">MSLKISGVETHLVATRLDPPIVHPFLGARTRFVSLVVLVHTEDGPSGFGYVTGESPRQMAAVGRIVEDLAERLEGQCALRRTLLYDRMWNWTVDLLHEGAATLALAALDIALWDIAGKQAGEPLWRLLGGYRDAVPCYASWSLWRHFTLAEIETAGAELVERGFDAVKLRLGGRPPEEDVARAVALRRVVGPDVRIMTDVLWGLRSDEALKLARLMADSEADLFWFEEPVRDGHWEGLRRVREQGLVTVAAGERVSRLADVQELARSVDHAILDVHHIGGITPWLRAAAVLEIADLPISVHVAPEIQAHLVAAQRTGAWVEYMTWWDALFEEPLRPVAGKLTLSGKPGLGLEVSRFSLRRLAVDG</sequence>
<dbReference type="GO" id="GO:0009063">
    <property type="term" value="P:amino acid catabolic process"/>
    <property type="evidence" value="ECO:0007669"/>
    <property type="project" value="InterPro"/>
</dbReference>
<dbReference type="SUPFAM" id="SSF54826">
    <property type="entry name" value="Enolase N-terminal domain-like"/>
    <property type="match status" value="1"/>
</dbReference>
<dbReference type="InterPro" id="IPR036849">
    <property type="entry name" value="Enolase-like_C_sf"/>
</dbReference>
<keyword evidence="2" id="KW-0479">Metal-binding</keyword>
<keyword evidence="6" id="KW-1185">Reference proteome</keyword>
<dbReference type="Gene3D" id="3.20.20.120">
    <property type="entry name" value="Enolase-like C-terminal domain"/>
    <property type="match status" value="1"/>
</dbReference>
<dbReference type="AlphaFoldDB" id="A0A1Y6B4V0"/>
<dbReference type="Pfam" id="PF02746">
    <property type="entry name" value="MR_MLE_N"/>
    <property type="match status" value="1"/>
</dbReference>
<evidence type="ECO:0000259" key="4">
    <source>
        <dbReference type="SMART" id="SM00922"/>
    </source>
</evidence>
<evidence type="ECO:0000313" key="5">
    <source>
        <dbReference type="EMBL" id="SME90361.1"/>
    </source>
</evidence>
<dbReference type="SFLD" id="SFLDG00179">
    <property type="entry name" value="mandelate_racemase"/>
    <property type="match status" value="1"/>
</dbReference>
<organism evidence="5 6">
    <name type="scientific">Tistlia consotensis USBA 355</name>
    <dbReference type="NCBI Taxonomy" id="560819"/>
    <lineage>
        <taxon>Bacteria</taxon>
        <taxon>Pseudomonadati</taxon>
        <taxon>Pseudomonadota</taxon>
        <taxon>Alphaproteobacteria</taxon>
        <taxon>Rhodospirillales</taxon>
        <taxon>Rhodovibrionaceae</taxon>
        <taxon>Tistlia</taxon>
    </lineage>
</organism>
<evidence type="ECO:0000313" key="6">
    <source>
        <dbReference type="Proteomes" id="UP000192917"/>
    </source>
</evidence>
<dbReference type="SMART" id="SM00922">
    <property type="entry name" value="MR_MLE"/>
    <property type="match status" value="1"/>
</dbReference>
<dbReference type="Proteomes" id="UP000192917">
    <property type="component" value="Unassembled WGS sequence"/>
</dbReference>
<proteinExistence type="predicted"/>
<dbReference type="InterPro" id="IPR029017">
    <property type="entry name" value="Enolase-like_N"/>
</dbReference>
<dbReference type="PROSITE" id="PS00908">
    <property type="entry name" value="MR_MLE_1"/>
    <property type="match status" value="1"/>
</dbReference>
<dbReference type="SFLD" id="SFLDS00001">
    <property type="entry name" value="Enolase"/>
    <property type="match status" value="1"/>
</dbReference>
<evidence type="ECO:0000256" key="1">
    <source>
        <dbReference type="ARBA" id="ARBA00001946"/>
    </source>
</evidence>
<dbReference type="GO" id="GO:0016836">
    <property type="term" value="F:hydro-lyase activity"/>
    <property type="evidence" value="ECO:0007669"/>
    <property type="project" value="TreeGrafter"/>
</dbReference>
<dbReference type="Gene3D" id="3.30.390.10">
    <property type="entry name" value="Enolase-like, N-terminal domain"/>
    <property type="match status" value="1"/>
</dbReference>
<dbReference type="SUPFAM" id="SSF51604">
    <property type="entry name" value="Enolase C-terminal domain-like"/>
    <property type="match status" value="1"/>
</dbReference>
<dbReference type="InterPro" id="IPR029065">
    <property type="entry name" value="Enolase_C-like"/>
</dbReference>
<name>A0A1Y6B4V0_9PROT</name>
<dbReference type="CDD" id="cd03316">
    <property type="entry name" value="MR_like"/>
    <property type="match status" value="1"/>
</dbReference>
<gene>
    <name evidence="5" type="ORF">SAMN05428998_101302</name>
</gene>
<protein>
    <submittedName>
        <fullName evidence="5">L-alanine-DL-glutamate epimerase</fullName>
    </submittedName>
</protein>
<comment type="cofactor">
    <cofactor evidence="1">
        <name>Mg(2+)</name>
        <dbReference type="ChEBI" id="CHEBI:18420"/>
    </cofactor>
</comment>
<dbReference type="STRING" id="560819.SAMN05428998_101302"/>
<evidence type="ECO:0000256" key="2">
    <source>
        <dbReference type="ARBA" id="ARBA00022723"/>
    </source>
</evidence>
<dbReference type="RefSeq" id="WP_085120654.1">
    <property type="nucleotide sequence ID" value="NZ_FWZX01000001.1"/>
</dbReference>
<dbReference type="PANTHER" id="PTHR13794">
    <property type="entry name" value="ENOLASE SUPERFAMILY, MANDELATE RACEMASE"/>
    <property type="match status" value="1"/>
</dbReference>
<keyword evidence="3" id="KW-0460">Magnesium</keyword>
<dbReference type="InterPro" id="IPR013341">
    <property type="entry name" value="Mandelate_racemase_N_dom"/>
</dbReference>
<dbReference type="GO" id="GO:0016052">
    <property type="term" value="P:carbohydrate catabolic process"/>
    <property type="evidence" value="ECO:0007669"/>
    <property type="project" value="TreeGrafter"/>
</dbReference>
<dbReference type="EMBL" id="FWZX01000001">
    <property type="protein sequence ID" value="SME90361.1"/>
    <property type="molecule type" value="Genomic_DNA"/>
</dbReference>
<dbReference type="PANTHER" id="PTHR13794:SF58">
    <property type="entry name" value="MITOCHONDRIAL ENOLASE SUPERFAMILY MEMBER 1"/>
    <property type="match status" value="1"/>
</dbReference>
<evidence type="ECO:0000256" key="3">
    <source>
        <dbReference type="ARBA" id="ARBA00022842"/>
    </source>
</evidence>
<feature type="domain" description="Mandelate racemase/muconate lactonizing enzyme C-terminal" evidence="4">
    <location>
        <begin position="149"/>
        <end position="248"/>
    </location>
</feature>
<dbReference type="Pfam" id="PF13378">
    <property type="entry name" value="MR_MLE_C"/>
    <property type="match status" value="1"/>
</dbReference>
<dbReference type="InterPro" id="IPR013342">
    <property type="entry name" value="Mandelate_racemase_C"/>
</dbReference>
<dbReference type="InterPro" id="IPR046945">
    <property type="entry name" value="RHMD-like"/>
</dbReference>
<dbReference type="InterPro" id="IPR018110">
    <property type="entry name" value="Mandel_Rmase/mucon_lact_enz_CS"/>
</dbReference>
<reference evidence="5 6" key="1">
    <citation type="submission" date="2017-04" db="EMBL/GenBank/DDBJ databases">
        <authorList>
            <person name="Afonso C.L."/>
            <person name="Miller P.J."/>
            <person name="Scott M.A."/>
            <person name="Spackman E."/>
            <person name="Goraichik I."/>
            <person name="Dimitrov K.M."/>
            <person name="Suarez D.L."/>
            <person name="Swayne D.E."/>
        </authorList>
    </citation>
    <scope>NUCLEOTIDE SEQUENCE [LARGE SCALE GENOMIC DNA]</scope>
    <source>
        <strain evidence="5 6">USBA 355</strain>
    </source>
</reference>
<dbReference type="GO" id="GO:0000287">
    <property type="term" value="F:magnesium ion binding"/>
    <property type="evidence" value="ECO:0007669"/>
    <property type="project" value="TreeGrafter"/>
</dbReference>
<accession>A0A1Y6B4V0</accession>